<dbReference type="PANTHER" id="PTHR46309">
    <property type="entry name" value="PHD FINGER PROTEIN 12"/>
    <property type="match status" value="1"/>
</dbReference>
<dbReference type="SUPFAM" id="SSF57903">
    <property type="entry name" value="FYVE/PHD zinc finger"/>
    <property type="match status" value="2"/>
</dbReference>
<evidence type="ECO:0000256" key="6">
    <source>
        <dbReference type="PROSITE-ProRule" id="PRU00146"/>
    </source>
</evidence>
<feature type="domain" description="DDT" evidence="10">
    <location>
        <begin position="178"/>
        <end position="238"/>
    </location>
</feature>
<dbReference type="InterPro" id="IPR001965">
    <property type="entry name" value="Znf_PHD"/>
</dbReference>
<organism evidence="11 12">
    <name type="scientific">Stentor coeruleus</name>
    <dbReference type="NCBI Taxonomy" id="5963"/>
    <lineage>
        <taxon>Eukaryota</taxon>
        <taxon>Sar</taxon>
        <taxon>Alveolata</taxon>
        <taxon>Ciliophora</taxon>
        <taxon>Postciliodesmatophora</taxon>
        <taxon>Heterotrichea</taxon>
        <taxon>Heterotrichida</taxon>
        <taxon>Stentoridae</taxon>
        <taxon>Stentor</taxon>
    </lineage>
</organism>
<dbReference type="GO" id="GO:0008270">
    <property type="term" value="F:zinc ion binding"/>
    <property type="evidence" value="ECO:0007669"/>
    <property type="project" value="UniProtKB-KW"/>
</dbReference>
<evidence type="ECO:0000256" key="2">
    <source>
        <dbReference type="ARBA" id="ARBA00022723"/>
    </source>
</evidence>
<reference evidence="11 12" key="1">
    <citation type="submission" date="2016-11" db="EMBL/GenBank/DDBJ databases">
        <title>The macronuclear genome of Stentor coeruleus: a giant cell with tiny introns.</title>
        <authorList>
            <person name="Slabodnick M."/>
            <person name="Ruby J.G."/>
            <person name="Reiff S.B."/>
            <person name="Swart E.C."/>
            <person name="Gosai S."/>
            <person name="Prabakaran S."/>
            <person name="Witkowska E."/>
            <person name="Larue G.E."/>
            <person name="Fisher S."/>
            <person name="Freeman R.M."/>
            <person name="Gunawardena J."/>
            <person name="Chu W."/>
            <person name="Stover N.A."/>
            <person name="Gregory B.D."/>
            <person name="Nowacki M."/>
            <person name="Derisi J."/>
            <person name="Roy S.W."/>
            <person name="Marshall W.F."/>
            <person name="Sood P."/>
        </authorList>
    </citation>
    <scope>NUCLEOTIDE SEQUENCE [LARGE SCALE GENOMIC DNA]</scope>
    <source>
        <strain evidence="11">WM001</strain>
    </source>
</reference>
<keyword evidence="5" id="KW-0539">Nucleus</keyword>
<feature type="coiled-coil region" evidence="7">
    <location>
        <begin position="347"/>
        <end position="408"/>
    </location>
</feature>
<keyword evidence="4" id="KW-0862">Zinc</keyword>
<feature type="compositionally biased region" description="Basic and acidic residues" evidence="8">
    <location>
        <begin position="639"/>
        <end position="654"/>
    </location>
</feature>
<dbReference type="InterPro" id="IPR028941">
    <property type="entry name" value="WHIM2_dom"/>
</dbReference>
<evidence type="ECO:0000313" key="12">
    <source>
        <dbReference type="Proteomes" id="UP000187209"/>
    </source>
</evidence>
<dbReference type="InterPro" id="IPR013083">
    <property type="entry name" value="Znf_RING/FYVE/PHD"/>
</dbReference>
<dbReference type="InterPro" id="IPR019786">
    <property type="entry name" value="Zinc_finger_PHD-type_CS"/>
</dbReference>
<dbReference type="Proteomes" id="UP000187209">
    <property type="component" value="Unassembled WGS sequence"/>
</dbReference>
<dbReference type="Pfam" id="PF15613">
    <property type="entry name" value="WSD"/>
    <property type="match status" value="1"/>
</dbReference>
<dbReference type="PANTHER" id="PTHR46309:SF1">
    <property type="entry name" value="PHD FINGER PROTEIN 12"/>
    <property type="match status" value="1"/>
</dbReference>
<comment type="caution">
    <text evidence="11">The sequence shown here is derived from an EMBL/GenBank/DDBJ whole genome shotgun (WGS) entry which is preliminary data.</text>
</comment>
<dbReference type="Pfam" id="PF00628">
    <property type="entry name" value="PHD"/>
    <property type="match status" value="2"/>
</dbReference>
<name>A0A1R2CBN5_9CILI</name>
<dbReference type="InterPro" id="IPR011011">
    <property type="entry name" value="Znf_FYVE_PHD"/>
</dbReference>
<evidence type="ECO:0000313" key="11">
    <source>
        <dbReference type="EMBL" id="OMJ86395.1"/>
    </source>
</evidence>
<dbReference type="InterPro" id="IPR042163">
    <property type="entry name" value="PHF12"/>
</dbReference>
<dbReference type="PROSITE" id="PS50827">
    <property type="entry name" value="DDT"/>
    <property type="match status" value="1"/>
</dbReference>
<evidence type="ECO:0008006" key="13">
    <source>
        <dbReference type="Google" id="ProtNLM"/>
    </source>
</evidence>
<evidence type="ECO:0000259" key="10">
    <source>
        <dbReference type="PROSITE" id="PS50827"/>
    </source>
</evidence>
<keyword evidence="2" id="KW-0479">Metal-binding</keyword>
<proteinExistence type="predicted"/>
<feature type="domain" description="PHD-type" evidence="9">
    <location>
        <begin position="42"/>
        <end position="89"/>
    </location>
</feature>
<feature type="domain" description="PHD-type" evidence="9">
    <location>
        <begin position="667"/>
        <end position="712"/>
    </location>
</feature>
<keyword evidence="12" id="KW-1185">Reference proteome</keyword>
<dbReference type="SMART" id="SM00249">
    <property type="entry name" value="PHD"/>
    <property type="match status" value="2"/>
</dbReference>
<evidence type="ECO:0000256" key="8">
    <source>
        <dbReference type="SAM" id="MobiDB-lite"/>
    </source>
</evidence>
<dbReference type="CDD" id="cd15567">
    <property type="entry name" value="PHD4_NSD"/>
    <property type="match status" value="1"/>
</dbReference>
<evidence type="ECO:0000259" key="9">
    <source>
        <dbReference type="PROSITE" id="PS50016"/>
    </source>
</evidence>
<dbReference type="PROSITE" id="PS50016">
    <property type="entry name" value="ZF_PHD_2"/>
    <property type="match status" value="2"/>
</dbReference>
<accession>A0A1R2CBN5</accession>
<dbReference type="GO" id="GO:0003714">
    <property type="term" value="F:transcription corepressor activity"/>
    <property type="evidence" value="ECO:0007669"/>
    <property type="project" value="InterPro"/>
</dbReference>
<comment type="subcellular location">
    <subcellularLocation>
        <location evidence="1">Nucleus</location>
    </subcellularLocation>
</comment>
<evidence type="ECO:0000256" key="3">
    <source>
        <dbReference type="ARBA" id="ARBA00022771"/>
    </source>
</evidence>
<dbReference type="OrthoDB" id="336088at2759"/>
<evidence type="ECO:0000256" key="7">
    <source>
        <dbReference type="SAM" id="Coils"/>
    </source>
</evidence>
<dbReference type="AlphaFoldDB" id="A0A1R2CBN5"/>
<dbReference type="Gene3D" id="3.30.40.10">
    <property type="entry name" value="Zinc/RING finger domain, C3HC4 (zinc finger)"/>
    <property type="match status" value="2"/>
</dbReference>
<dbReference type="PROSITE" id="PS01359">
    <property type="entry name" value="ZF_PHD_1"/>
    <property type="match status" value="2"/>
</dbReference>
<dbReference type="InterPro" id="IPR018501">
    <property type="entry name" value="DDT_dom"/>
</dbReference>
<keyword evidence="3 6" id="KW-0863">Zinc-finger</keyword>
<gene>
    <name evidence="11" type="ORF">SteCoe_12125</name>
</gene>
<dbReference type="GO" id="GO:0006357">
    <property type="term" value="P:regulation of transcription by RNA polymerase II"/>
    <property type="evidence" value="ECO:0007669"/>
    <property type="project" value="TreeGrafter"/>
</dbReference>
<dbReference type="GO" id="GO:0005634">
    <property type="term" value="C:nucleus"/>
    <property type="evidence" value="ECO:0007669"/>
    <property type="project" value="UniProtKB-SubCell"/>
</dbReference>
<evidence type="ECO:0000256" key="1">
    <source>
        <dbReference type="ARBA" id="ARBA00004123"/>
    </source>
</evidence>
<dbReference type="EMBL" id="MPUH01000207">
    <property type="protein sequence ID" value="OMJ86395.1"/>
    <property type="molecule type" value="Genomic_DNA"/>
</dbReference>
<evidence type="ECO:0000256" key="5">
    <source>
        <dbReference type="ARBA" id="ARBA00023242"/>
    </source>
</evidence>
<sequence>MAENEQKISILKKLISSTKIMKVERDAKEISIGVKTKKQEHSNSCKFCKDSGALIYCSHCPNSYHLNCVRMKESDIPYGNWYCNKCVPIFEKKLKDEYAKQEKIERNNKGNKLKEVLSVLSNFEKDKIVMKFAKKFPQFVKQGKINYPIEDRLLELDTEFHQVVLGKLPKPMPCNYPQDVFLEIVSITLFAYTFSLHIGITPFSIDKLYLELEKDTESVLIKEIVMSLIKELIVYVLSKENLDEQFSGQNKFLYSAYKLSNVFNIIDYLSYSWLTLLSEVMTSNTFKEYIEDTAAESIISKFEEFPLENYFFKYSLSEKVSCITFLISCFCDTKVFHEALSERIEQRTELSREKAMIKVQIKELEQKQSAEVKSATTTRKSTSLADRIAKLKNKVHDLSHKIEDIQVRVTPIGLDRDYNEYYIFKFEPSKIYMLKPLENTWHYFSTKEEIEELMQNLCAKGIRENKLIENLKSRFPQMKFDSERKTIDDYFNKLSEFKNTNSDLATAKKMILDLEKKFTKYLNKSNKQWEIEENQFVWREKVTTCDNVFQLSELLLEHYEKSSTPLRVSVNDSFSDSNEEVEYEKKYRKVSIRLWQDFGDHNFIWEQLVQSVVNSQQLILATGLYASVLEHYIQKKNENMRTEEKKNHKEERKKKEQKTKNNGVKHEDHCFFCEDGGELICCEGCTRVVHPECIGFDKVPDDDWYCDSCNKQGTRVTRSKTRLRKINT</sequence>
<protein>
    <recommendedName>
        <fullName evidence="13">PHD-type domain-containing protein</fullName>
    </recommendedName>
</protein>
<feature type="region of interest" description="Disordered" evidence="8">
    <location>
        <begin position="639"/>
        <end position="660"/>
    </location>
</feature>
<dbReference type="InterPro" id="IPR019787">
    <property type="entry name" value="Znf_PHD-finger"/>
</dbReference>
<keyword evidence="7" id="KW-0175">Coiled coil</keyword>
<evidence type="ECO:0000256" key="4">
    <source>
        <dbReference type="ARBA" id="ARBA00022833"/>
    </source>
</evidence>